<reference evidence="2" key="1">
    <citation type="submission" date="2016-07" db="EMBL/GenBank/DDBJ databases">
        <authorList>
            <person name="Bretaudeau A."/>
        </authorList>
    </citation>
    <scope>NUCLEOTIDE SEQUENCE</scope>
    <source>
        <strain evidence="2">Rice</strain>
        <tissue evidence="2">Whole body</tissue>
    </source>
</reference>
<feature type="region of interest" description="Disordered" evidence="1">
    <location>
        <begin position="1"/>
        <end position="26"/>
    </location>
</feature>
<gene>
    <name evidence="2" type="ORF">SFRICE_022912</name>
</gene>
<organism evidence="2">
    <name type="scientific">Spodoptera frugiperda</name>
    <name type="common">Fall armyworm</name>
    <dbReference type="NCBI Taxonomy" id="7108"/>
    <lineage>
        <taxon>Eukaryota</taxon>
        <taxon>Metazoa</taxon>
        <taxon>Ecdysozoa</taxon>
        <taxon>Arthropoda</taxon>
        <taxon>Hexapoda</taxon>
        <taxon>Insecta</taxon>
        <taxon>Pterygota</taxon>
        <taxon>Neoptera</taxon>
        <taxon>Endopterygota</taxon>
        <taxon>Lepidoptera</taxon>
        <taxon>Glossata</taxon>
        <taxon>Ditrysia</taxon>
        <taxon>Noctuoidea</taxon>
        <taxon>Noctuidae</taxon>
        <taxon>Amphipyrinae</taxon>
        <taxon>Spodoptera</taxon>
    </lineage>
</organism>
<proteinExistence type="predicted"/>
<sequence>MSKRADRSPDGKRSAPPTDTRNTRGVRMHAMMEFLARSSPFEATLWNERLASLTDRLTDNSI</sequence>
<name>A0A2H1VBU1_SPOFR</name>
<feature type="compositionally biased region" description="Basic and acidic residues" evidence="1">
    <location>
        <begin position="1"/>
        <end position="13"/>
    </location>
</feature>
<dbReference type="AlphaFoldDB" id="A0A2H1VBU1"/>
<evidence type="ECO:0000256" key="1">
    <source>
        <dbReference type="SAM" id="MobiDB-lite"/>
    </source>
</evidence>
<accession>A0A2H1VBU1</accession>
<protein>
    <submittedName>
        <fullName evidence="2">SFRICE_022912</fullName>
    </submittedName>
</protein>
<dbReference type="EMBL" id="ODYU01001708">
    <property type="protein sequence ID" value="SOQ38287.1"/>
    <property type="molecule type" value="Genomic_DNA"/>
</dbReference>
<evidence type="ECO:0000313" key="2">
    <source>
        <dbReference type="EMBL" id="SOQ38287.1"/>
    </source>
</evidence>